<dbReference type="InterPro" id="IPR039569">
    <property type="entry name" value="FAS1-like_DH_region"/>
</dbReference>
<dbReference type="SUPFAM" id="SSF54637">
    <property type="entry name" value="Thioesterase/thiol ester dehydrase-isomerase"/>
    <property type="match status" value="1"/>
</dbReference>
<dbReference type="Pfam" id="PF13452">
    <property type="entry name" value="FAS1_DH_region"/>
    <property type="match status" value="1"/>
</dbReference>
<name>A0ABY7M8P0_9CHLR</name>
<organism evidence="3 4">
    <name type="scientific">Tepidiforma flava</name>
    <dbReference type="NCBI Taxonomy" id="3004094"/>
    <lineage>
        <taxon>Bacteria</taxon>
        <taxon>Bacillati</taxon>
        <taxon>Chloroflexota</taxon>
        <taxon>Tepidiformia</taxon>
        <taxon>Tepidiformales</taxon>
        <taxon>Tepidiformaceae</taxon>
        <taxon>Tepidiforma</taxon>
    </lineage>
</organism>
<dbReference type="EMBL" id="CP115149">
    <property type="protein sequence ID" value="WBL36388.1"/>
    <property type="molecule type" value="Genomic_DNA"/>
</dbReference>
<gene>
    <name evidence="3" type="ORF">O0235_02110</name>
</gene>
<proteinExistence type="predicted"/>
<dbReference type="InterPro" id="IPR029069">
    <property type="entry name" value="HotDog_dom_sf"/>
</dbReference>
<feature type="region of interest" description="Disordered" evidence="1">
    <location>
        <begin position="56"/>
        <end position="143"/>
    </location>
</feature>
<evidence type="ECO:0000256" key="1">
    <source>
        <dbReference type="SAM" id="MobiDB-lite"/>
    </source>
</evidence>
<feature type="compositionally biased region" description="Basic and acidic residues" evidence="1">
    <location>
        <begin position="88"/>
        <end position="98"/>
    </location>
</feature>
<evidence type="ECO:0000259" key="2">
    <source>
        <dbReference type="Pfam" id="PF13452"/>
    </source>
</evidence>
<protein>
    <submittedName>
        <fullName evidence="3">MaoC family dehydratase N-terminal domain-containing protein</fullName>
    </submittedName>
</protein>
<dbReference type="Gene3D" id="3.10.129.10">
    <property type="entry name" value="Hotdog Thioesterase"/>
    <property type="match status" value="1"/>
</dbReference>
<evidence type="ECO:0000313" key="3">
    <source>
        <dbReference type="EMBL" id="WBL36388.1"/>
    </source>
</evidence>
<accession>A0ABY7M8P0</accession>
<dbReference type="Proteomes" id="UP001212803">
    <property type="component" value="Chromosome"/>
</dbReference>
<dbReference type="RefSeq" id="WP_270056912.1">
    <property type="nucleotide sequence ID" value="NZ_CP115149.1"/>
</dbReference>
<feature type="compositionally biased region" description="Low complexity" evidence="1">
    <location>
        <begin position="133"/>
        <end position="143"/>
    </location>
</feature>
<keyword evidence="4" id="KW-1185">Reference proteome</keyword>
<feature type="domain" description="FAS1-like dehydratase" evidence="2">
    <location>
        <begin position="6"/>
        <end position="123"/>
    </location>
</feature>
<feature type="compositionally biased region" description="Basic and acidic residues" evidence="1">
    <location>
        <begin position="65"/>
        <end position="75"/>
    </location>
</feature>
<reference evidence="3 4" key="1">
    <citation type="journal article" date="2023" name="ISME J.">
        <title>Thermophilic Dehalococcoidia with unusual traits shed light on an unexpected past.</title>
        <authorList>
            <person name="Palmer M."/>
            <person name="Covington J.K."/>
            <person name="Zhou E.M."/>
            <person name="Thomas S.C."/>
            <person name="Habib N."/>
            <person name="Seymour C.O."/>
            <person name="Lai D."/>
            <person name="Johnston J."/>
            <person name="Hashimi A."/>
            <person name="Jiao J.Y."/>
            <person name="Muok A.R."/>
            <person name="Liu L."/>
            <person name="Xian W.D."/>
            <person name="Zhi X.Y."/>
            <person name="Li M.M."/>
            <person name="Silva L.P."/>
            <person name="Bowen B.P."/>
            <person name="Louie K."/>
            <person name="Briegel A."/>
            <person name="Pett-Ridge J."/>
            <person name="Weber P.K."/>
            <person name="Tocheva E.I."/>
            <person name="Woyke T."/>
            <person name="Northen T.R."/>
            <person name="Mayali X."/>
            <person name="Li W.J."/>
            <person name="Hedlund B.P."/>
        </authorList>
    </citation>
    <scope>NUCLEOTIDE SEQUENCE [LARGE SCALE GENOMIC DNA]</scope>
    <source>
        <strain evidence="3 4">YIM 72310</strain>
    </source>
</reference>
<sequence>MADEGFEFPVDRTQVMLFARSLPDIRPEYWDPNDPATKAVGGITVPPTFVQCSAHWQPDYPLDLTRPRKEPRQPRPEGQGGGGLGRGLHAEQHYEYHHPIYVGDTLTVTTRPGRRWEKEGRRGGSSSSRRRLPSTGTRTACSA</sequence>
<evidence type="ECO:0000313" key="4">
    <source>
        <dbReference type="Proteomes" id="UP001212803"/>
    </source>
</evidence>